<keyword evidence="2" id="KW-1185">Reference proteome</keyword>
<dbReference type="OrthoDB" id="7986156at2"/>
<sequence length="336" mass="36066">MQPRFTIIQGGLSEMAPRAVPMPGRAGLALVTDAPTAKAAAAAGWRVDVRRPAELREAEIEEWRALAARATNLDPFADPDFLATAALHVPRGNAGGIAFALVFSTNETGIERLRGVIPLALPHPMWGGPAVALWQAPLSPRPVEPVFADGAAAGAIAALLDHLAETNPRASLRLSGIAATGALLADLSADARFRVADRETHPVIPEAQFVRVGLRQTVSRIERITAPDKIRDAIERFLLADACRSRRPLLPYPAAVSTLRVVSRLFARRGLIEVELHSAFGEVVSAAIRLGREGERMLWRSANLDEALPVQPRTADVEIALVDAVERPAVIRLVVS</sequence>
<gene>
    <name evidence="1" type="ORF">MHA02_25520</name>
</gene>
<proteinExistence type="predicted"/>
<reference evidence="1 2" key="1">
    <citation type="submission" date="2019-07" db="EMBL/GenBank/DDBJ databases">
        <title>Whole genome shotgun sequence of Methylobacterium haplocladii NBRC 107714.</title>
        <authorList>
            <person name="Hosoyama A."/>
            <person name="Uohara A."/>
            <person name="Ohji S."/>
            <person name="Ichikawa N."/>
        </authorList>
    </citation>
    <scope>NUCLEOTIDE SEQUENCE [LARGE SCALE GENOMIC DNA]</scope>
    <source>
        <strain evidence="1 2">NBRC 107714</strain>
    </source>
</reference>
<accession>A0A512IR22</accession>
<evidence type="ECO:0000313" key="2">
    <source>
        <dbReference type="Proteomes" id="UP000321258"/>
    </source>
</evidence>
<dbReference type="RefSeq" id="WP_147079197.1">
    <property type="nucleotide sequence ID" value="NZ_BJZT01000028.1"/>
</dbReference>
<dbReference type="EMBL" id="BJZT01000028">
    <property type="protein sequence ID" value="GEP00165.1"/>
    <property type="molecule type" value="Genomic_DNA"/>
</dbReference>
<name>A0A512IR22_9HYPH</name>
<dbReference type="AlphaFoldDB" id="A0A512IR22"/>
<protein>
    <submittedName>
        <fullName evidence="1">Uncharacterized protein</fullName>
    </submittedName>
</protein>
<organism evidence="1 2">
    <name type="scientific">Methylobacterium haplocladii</name>
    <dbReference type="NCBI Taxonomy" id="1176176"/>
    <lineage>
        <taxon>Bacteria</taxon>
        <taxon>Pseudomonadati</taxon>
        <taxon>Pseudomonadota</taxon>
        <taxon>Alphaproteobacteria</taxon>
        <taxon>Hyphomicrobiales</taxon>
        <taxon>Methylobacteriaceae</taxon>
        <taxon>Methylobacterium</taxon>
    </lineage>
</organism>
<dbReference type="Proteomes" id="UP000321258">
    <property type="component" value="Unassembled WGS sequence"/>
</dbReference>
<evidence type="ECO:0000313" key="1">
    <source>
        <dbReference type="EMBL" id="GEP00165.1"/>
    </source>
</evidence>
<comment type="caution">
    <text evidence="1">The sequence shown here is derived from an EMBL/GenBank/DDBJ whole genome shotgun (WGS) entry which is preliminary data.</text>
</comment>